<gene>
    <name evidence="3" type="ORF">WDU99_01010</name>
</gene>
<dbReference type="EMBL" id="JBBDGM010000001">
    <property type="protein sequence ID" value="MEJ1086890.1"/>
    <property type="molecule type" value="Genomic_DNA"/>
</dbReference>
<evidence type="ECO:0000256" key="1">
    <source>
        <dbReference type="SAM" id="MobiDB-lite"/>
    </source>
</evidence>
<feature type="region of interest" description="Disordered" evidence="1">
    <location>
        <begin position="214"/>
        <end position="248"/>
    </location>
</feature>
<evidence type="ECO:0000259" key="2">
    <source>
        <dbReference type="SMART" id="SM00507"/>
    </source>
</evidence>
<feature type="domain" description="HNH nuclease" evidence="2">
    <location>
        <begin position="359"/>
        <end position="411"/>
    </location>
</feature>
<keyword evidence="4" id="KW-1185">Reference proteome</keyword>
<proteinExistence type="predicted"/>
<dbReference type="CDD" id="cd00085">
    <property type="entry name" value="HNHc"/>
    <property type="match status" value="1"/>
</dbReference>
<dbReference type="InterPro" id="IPR003870">
    <property type="entry name" value="DUF222"/>
</dbReference>
<evidence type="ECO:0000313" key="4">
    <source>
        <dbReference type="Proteomes" id="UP001371224"/>
    </source>
</evidence>
<name>A0ABU8L7A4_9MICO</name>
<dbReference type="RefSeq" id="WP_337330570.1">
    <property type="nucleotide sequence ID" value="NZ_JBBDGM010000001.1"/>
</dbReference>
<organism evidence="3 4">
    <name type="scientific">Microbacterium bandirmense</name>
    <dbReference type="NCBI Taxonomy" id="3122050"/>
    <lineage>
        <taxon>Bacteria</taxon>
        <taxon>Bacillati</taxon>
        <taxon>Actinomycetota</taxon>
        <taxon>Actinomycetes</taxon>
        <taxon>Micrococcales</taxon>
        <taxon>Microbacteriaceae</taxon>
        <taxon>Microbacterium</taxon>
    </lineage>
</organism>
<evidence type="ECO:0000313" key="3">
    <source>
        <dbReference type="EMBL" id="MEJ1086890.1"/>
    </source>
</evidence>
<protein>
    <submittedName>
        <fullName evidence="3">DUF222 domain-containing protein</fullName>
    </submittedName>
</protein>
<reference evidence="3 4" key="1">
    <citation type="submission" date="2024-02" db="EMBL/GenBank/DDBJ databases">
        <authorList>
            <person name="Saticioglu I.B."/>
        </authorList>
    </citation>
    <scope>NUCLEOTIDE SEQUENCE [LARGE SCALE GENOMIC DNA]</scope>
    <source>
        <strain evidence="3 4">Mu-80</strain>
    </source>
</reference>
<dbReference type="Gene3D" id="1.10.30.50">
    <property type="match status" value="1"/>
</dbReference>
<accession>A0ABU8L7A4</accession>
<dbReference type="InterPro" id="IPR003615">
    <property type="entry name" value="HNH_nuc"/>
</dbReference>
<dbReference type="Pfam" id="PF02720">
    <property type="entry name" value="DUF222"/>
    <property type="match status" value="1"/>
</dbReference>
<comment type="caution">
    <text evidence="3">The sequence shown here is derived from an EMBL/GenBank/DDBJ whole genome shotgun (WGS) entry which is preliminary data.</text>
</comment>
<sequence>MTALMDVTVEQVATLDELVDLAQSLERSISGMMAARDGVLALAARWASDAASDADEADISYRAVAAELATALRVSDRTVQRRMAGAELLVERFPSVWAAQGAGEIAAGHARVIVDAGVRIEDPVAREEYAARVLEFARDESPNRVRPIAERIAQQYQPRSIEERHDGARQERGAWVRDHPDAMAEMHLFGPAALVHGAYDRITAMAKAHAAGPTAAASDADAERHDGDTGPQAGDAAPQGNDAANGQDPRTLAQRRFDIALDLLLTGVPAGHDTEQGLLAAIRPSVSVTIPFLTMMGLESLRIGTESVTAQPAELDGHGPIDPQTARLLAGAASGWDRVLTHPVTGTLLAVDRYRPSEYQRRHLRARDQRCRFPTCGMPARDSDLDHTHDAALGGATEVDNLGALCRRHHVLKHHAPWHVEQLGDGLVEWTSPAGRIYIDRPPPQNTVVFTEEATSTEQGQASAAPF</sequence>
<dbReference type="Proteomes" id="UP001371224">
    <property type="component" value="Unassembled WGS sequence"/>
</dbReference>
<dbReference type="SMART" id="SM00507">
    <property type="entry name" value="HNHc"/>
    <property type="match status" value="1"/>
</dbReference>